<feature type="transmembrane region" description="Helical" evidence="7">
    <location>
        <begin position="78"/>
        <end position="94"/>
    </location>
</feature>
<dbReference type="AlphaFoldDB" id="A0A8J5TXN9"/>
<sequence>MSERTTLLGSDHENQSYGCSSRDTAETSGQDGEVAIICKELSFARLAMIMSTAWLGVFLGAADTTVIATLSAQISSEFNSLSLLSWLATAYLIANAASQPISGRLTDIFGRGPGLAFSNIAFAVGNLICGLATSQTVMILGRVISGIGGGGLMSIPTFLGSDLVPLRKRGLVGGIANIWYASGAMVGAVFGGFLNDYTSWGWRMAFLIQVLPSLLSAIIVYSLIKVPPKQSDKSYVKRIDFGGVFLISTFLASLVLGLSSGGNIVPWLHPLPIAAVSLSILLFSTFVIWELRASQPIIPVRLLLNPTVLASCLASVFCSAIALTSIFYIPLYLQARGDSATNAGLKILPASVGTCLGGLVPGYLMKKTGKYVGLVAGSILALIIGTGIFALQDDTTPTWMTCLAFFIVGLGYNAVFSITQVACVAAVGHAQQAVVTSTTYLARSLGGTIGITLASVLYQSSLDMSLWARFGHQPNATDEIRRIKDDLTEIHRLPEGWYSGVMESLMQAFGHVWLMMLAWAMLALISISPIKQHKLFNNKGPARPTSQDGTTKKNERLIQRATVLI</sequence>
<feature type="transmembrane region" description="Helical" evidence="7">
    <location>
        <begin position="508"/>
        <end position="527"/>
    </location>
</feature>
<proteinExistence type="predicted"/>
<keyword evidence="4 7" id="KW-1133">Transmembrane helix</keyword>
<feature type="domain" description="Major facilitator superfamily (MFS) profile" evidence="8">
    <location>
        <begin position="49"/>
        <end position="535"/>
    </location>
</feature>
<feature type="transmembrane region" description="Helical" evidence="7">
    <location>
        <begin position="440"/>
        <end position="458"/>
    </location>
</feature>
<dbReference type="CDD" id="cd17502">
    <property type="entry name" value="MFS_Azr1_MDR_like"/>
    <property type="match status" value="1"/>
</dbReference>
<dbReference type="EMBL" id="JAELUQ010000003">
    <property type="protein sequence ID" value="KAG7417829.1"/>
    <property type="molecule type" value="Genomic_DNA"/>
</dbReference>
<dbReference type="InterPro" id="IPR011701">
    <property type="entry name" value="MFS"/>
</dbReference>
<protein>
    <submittedName>
        <fullName evidence="9">Multidrug resistance protein fnx1</fullName>
    </submittedName>
</protein>
<evidence type="ECO:0000259" key="8">
    <source>
        <dbReference type="PROSITE" id="PS50850"/>
    </source>
</evidence>
<dbReference type="PROSITE" id="PS50850">
    <property type="entry name" value="MFS"/>
    <property type="match status" value="1"/>
</dbReference>
<comment type="caution">
    <text evidence="9">The sequence shown here is derived from an EMBL/GenBank/DDBJ whole genome shotgun (WGS) entry which is preliminary data.</text>
</comment>
<dbReference type="InterPro" id="IPR020846">
    <property type="entry name" value="MFS_dom"/>
</dbReference>
<accession>A0A8J5TXN9</accession>
<dbReference type="PANTHER" id="PTHR23501:SF191">
    <property type="entry name" value="VACUOLAR BASIC AMINO ACID TRANSPORTER 4"/>
    <property type="match status" value="1"/>
</dbReference>
<keyword evidence="2" id="KW-0813">Transport</keyword>
<name>A0A8J5TXN9_FUSOX</name>
<organism evidence="9 10">
    <name type="scientific">Fusarium oxysporum f. sp. rapae</name>
    <dbReference type="NCBI Taxonomy" id="485398"/>
    <lineage>
        <taxon>Eukaryota</taxon>
        <taxon>Fungi</taxon>
        <taxon>Dikarya</taxon>
        <taxon>Ascomycota</taxon>
        <taxon>Pezizomycotina</taxon>
        <taxon>Sordariomycetes</taxon>
        <taxon>Hypocreomycetidae</taxon>
        <taxon>Hypocreales</taxon>
        <taxon>Nectriaceae</taxon>
        <taxon>Fusarium</taxon>
        <taxon>Fusarium oxysporum species complex</taxon>
    </lineage>
</organism>
<gene>
    <name evidence="9" type="primary">fnx1-2</name>
    <name evidence="9" type="ORF">Forpe1208_v004383</name>
</gene>
<feature type="transmembrane region" description="Helical" evidence="7">
    <location>
        <begin position="271"/>
        <end position="291"/>
    </location>
</feature>
<feature type="transmembrane region" description="Helical" evidence="7">
    <location>
        <begin position="115"/>
        <end position="133"/>
    </location>
</feature>
<feature type="transmembrane region" description="Helical" evidence="7">
    <location>
        <begin position="403"/>
        <end position="428"/>
    </location>
</feature>
<feature type="transmembrane region" description="Helical" evidence="7">
    <location>
        <begin position="371"/>
        <end position="391"/>
    </location>
</feature>
<feature type="compositionally biased region" description="Polar residues" evidence="6">
    <location>
        <begin position="15"/>
        <end position="27"/>
    </location>
</feature>
<evidence type="ECO:0000256" key="1">
    <source>
        <dbReference type="ARBA" id="ARBA00004127"/>
    </source>
</evidence>
<feature type="region of interest" description="Disordered" evidence="6">
    <location>
        <begin position="1"/>
        <end position="27"/>
    </location>
</feature>
<dbReference type="Pfam" id="PF07690">
    <property type="entry name" value="MFS_1"/>
    <property type="match status" value="1"/>
</dbReference>
<evidence type="ECO:0000256" key="4">
    <source>
        <dbReference type="ARBA" id="ARBA00022989"/>
    </source>
</evidence>
<keyword evidence="3 7" id="KW-0812">Transmembrane</keyword>
<keyword evidence="5 7" id="KW-0472">Membrane</keyword>
<reference evidence="9" key="1">
    <citation type="submission" date="2021-04" db="EMBL/GenBank/DDBJ databases">
        <title>First draft genome resource for Brassicaceae pathogens Fusarium oxysporum f. sp. raphani and Fusarium oxysporum f. sp. rapae.</title>
        <authorList>
            <person name="Asai S."/>
        </authorList>
    </citation>
    <scope>NUCLEOTIDE SEQUENCE</scope>
    <source>
        <strain evidence="9">Tf1208</strain>
    </source>
</reference>
<feature type="transmembrane region" description="Helical" evidence="7">
    <location>
        <begin position="171"/>
        <end position="194"/>
    </location>
</feature>
<evidence type="ECO:0000313" key="10">
    <source>
        <dbReference type="Proteomes" id="UP000694050"/>
    </source>
</evidence>
<dbReference type="Proteomes" id="UP000694050">
    <property type="component" value="Unassembled WGS sequence"/>
</dbReference>
<feature type="transmembrane region" description="Helical" evidence="7">
    <location>
        <begin position="139"/>
        <end position="159"/>
    </location>
</feature>
<dbReference type="GO" id="GO:0012505">
    <property type="term" value="C:endomembrane system"/>
    <property type="evidence" value="ECO:0007669"/>
    <property type="project" value="UniProtKB-SubCell"/>
</dbReference>
<feature type="transmembrane region" description="Helical" evidence="7">
    <location>
        <begin position="200"/>
        <end position="224"/>
    </location>
</feature>
<feature type="transmembrane region" description="Helical" evidence="7">
    <location>
        <begin position="46"/>
        <end position="72"/>
    </location>
</feature>
<evidence type="ECO:0000256" key="7">
    <source>
        <dbReference type="SAM" id="Phobius"/>
    </source>
</evidence>
<comment type="subcellular location">
    <subcellularLocation>
        <location evidence="1">Endomembrane system</location>
        <topology evidence="1">Multi-pass membrane protein</topology>
    </subcellularLocation>
</comment>
<feature type="transmembrane region" description="Helical" evidence="7">
    <location>
        <begin position="244"/>
        <end position="265"/>
    </location>
</feature>
<evidence type="ECO:0000256" key="2">
    <source>
        <dbReference type="ARBA" id="ARBA00022448"/>
    </source>
</evidence>
<evidence type="ECO:0000313" key="9">
    <source>
        <dbReference type="EMBL" id="KAG7417829.1"/>
    </source>
</evidence>
<evidence type="ECO:0000256" key="3">
    <source>
        <dbReference type="ARBA" id="ARBA00022692"/>
    </source>
</evidence>
<dbReference type="GO" id="GO:0000329">
    <property type="term" value="C:fungal-type vacuole membrane"/>
    <property type="evidence" value="ECO:0007669"/>
    <property type="project" value="TreeGrafter"/>
</dbReference>
<evidence type="ECO:0000256" key="5">
    <source>
        <dbReference type="ARBA" id="ARBA00023136"/>
    </source>
</evidence>
<feature type="transmembrane region" description="Helical" evidence="7">
    <location>
        <begin position="343"/>
        <end position="364"/>
    </location>
</feature>
<feature type="transmembrane region" description="Helical" evidence="7">
    <location>
        <begin position="303"/>
        <end position="331"/>
    </location>
</feature>
<evidence type="ECO:0000256" key="6">
    <source>
        <dbReference type="SAM" id="MobiDB-lite"/>
    </source>
</evidence>
<dbReference type="GO" id="GO:0015174">
    <property type="term" value="F:basic amino acid transmembrane transporter activity"/>
    <property type="evidence" value="ECO:0007669"/>
    <property type="project" value="TreeGrafter"/>
</dbReference>
<dbReference type="PANTHER" id="PTHR23501">
    <property type="entry name" value="MAJOR FACILITATOR SUPERFAMILY"/>
    <property type="match status" value="1"/>
</dbReference>